<protein>
    <submittedName>
        <fullName evidence="1">PAAR motif protein</fullName>
    </submittedName>
</protein>
<evidence type="ECO:0000313" key="2">
    <source>
        <dbReference type="Proteomes" id="UP000503011"/>
    </source>
</evidence>
<dbReference type="CDD" id="cd14740">
    <property type="entry name" value="PAAR_4"/>
    <property type="match status" value="1"/>
</dbReference>
<organism evidence="1 2">
    <name type="scientific">Phytohabitans suffuscus</name>
    <dbReference type="NCBI Taxonomy" id="624315"/>
    <lineage>
        <taxon>Bacteria</taxon>
        <taxon>Bacillati</taxon>
        <taxon>Actinomycetota</taxon>
        <taxon>Actinomycetes</taxon>
        <taxon>Micromonosporales</taxon>
        <taxon>Micromonosporaceae</taxon>
    </lineage>
</organism>
<dbReference type="Gene3D" id="2.60.200.60">
    <property type="match status" value="2"/>
</dbReference>
<sequence>MTQPAARLGDGVNGTDVHIVMVPTPTGPVPTPTPLPFSGTIVDGGSQNVLIGGQPAAVVGSGAVNNPPHVPTGGTFQVPPTNRGTVLKGSATVLVNGKPAARNGDPVLTCADPAPTPNSVIRATGTVLIGG</sequence>
<dbReference type="Pfam" id="PF05488">
    <property type="entry name" value="PAAR_motif"/>
    <property type="match status" value="1"/>
</dbReference>
<dbReference type="EMBL" id="AP022871">
    <property type="protein sequence ID" value="BCB88728.1"/>
    <property type="molecule type" value="Genomic_DNA"/>
</dbReference>
<accession>A0A6F8YS17</accession>
<reference evidence="1 2" key="2">
    <citation type="submission" date="2020-03" db="EMBL/GenBank/DDBJ databases">
        <authorList>
            <person name="Ichikawa N."/>
            <person name="Kimura A."/>
            <person name="Kitahashi Y."/>
            <person name="Uohara A."/>
        </authorList>
    </citation>
    <scope>NUCLEOTIDE SEQUENCE [LARGE SCALE GENOMIC DNA]</scope>
    <source>
        <strain evidence="1 2">NBRC 105367</strain>
    </source>
</reference>
<keyword evidence="2" id="KW-1185">Reference proteome</keyword>
<dbReference type="InterPro" id="IPR008727">
    <property type="entry name" value="PAAR_motif"/>
</dbReference>
<name>A0A6F8YS17_9ACTN</name>
<reference evidence="1 2" key="1">
    <citation type="submission" date="2020-03" db="EMBL/GenBank/DDBJ databases">
        <title>Whole genome shotgun sequence of Phytohabitans suffuscus NBRC 105367.</title>
        <authorList>
            <person name="Komaki H."/>
            <person name="Tamura T."/>
        </authorList>
    </citation>
    <scope>NUCLEOTIDE SEQUENCE [LARGE SCALE GENOMIC DNA]</scope>
    <source>
        <strain evidence="1 2">NBRC 105367</strain>
    </source>
</reference>
<dbReference type="Proteomes" id="UP000503011">
    <property type="component" value="Chromosome"/>
</dbReference>
<dbReference type="AlphaFoldDB" id="A0A6F8YS17"/>
<evidence type="ECO:0000313" key="1">
    <source>
        <dbReference type="EMBL" id="BCB88728.1"/>
    </source>
</evidence>
<gene>
    <name evidence="1" type="ORF">Psuf_060410</name>
</gene>
<dbReference type="KEGG" id="psuu:Psuf_060410"/>
<dbReference type="RefSeq" id="WP_173160322.1">
    <property type="nucleotide sequence ID" value="NZ_AP022871.1"/>
</dbReference>
<proteinExistence type="predicted"/>